<accession>A0ABT1ZT09</accession>
<protein>
    <submittedName>
        <fullName evidence="3">Uncharacterized protein</fullName>
    </submittedName>
</protein>
<feature type="region of interest" description="Disordered" evidence="1">
    <location>
        <begin position="46"/>
        <end position="81"/>
    </location>
</feature>
<feature type="compositionally biased region" description="Basic and acidic residues" evidence="1">
    <location>
        <begin position="69"/>
        <end position="81"/>
    </location>
</feature>
<sequence>MTSHWVLRLLPLIAAASLAPLPVHAQRVDVCALVSCSASGQRAAVIAEQVPQPRPRPPATSDRPAPAEPTRDPWARRFQGRETEDDDVCLLNVGIGGQLARKGGVDSHVLGRKQVWRPAR</sequence>
<feature type="chain" id="PRO_5045956598" evidence="2">
    <location>
        <begin position="26"/>
        <end position="120"/>
    </location>
</feature>
<evidence type="ECO:0000313" key="4">
    <source>
        <dbReference type="Proteomes" id="UP001204151"/>
    </source>
</evidence>
<feature type="signal peptide" evidence="2">
    <location>
        <begin position="1"/>
        <end position="25"/>
    </location>
</feature>
<name>A0ABT1ZT09_9BURK</name>
<keyword evidence="2" id="KW-0732">Signal</keyword>
<comment type="caution">
    <text evidence="3">The sequence shown here is derived from an EMBL/GenBank/DDBJ whole genome shotgun (WGS) entry which is preliminary data.</text>
</comment>
<reference evidence="3 4" key="1">
    <citation type="submission" date="2022-08" db="EMBL/GenBank/DDBJ databases">
        <title>Reclassification of Massilia species as members of the genera Telluria, Duganella, Pseudoduganella, Mokoshia gen. nov. and Zemynaea gen. nov. using orthogonal and non-orthogonal genome-based approaches.</title>
        <authorList>
            <person name="Bowman J.P."/>
        </authorList>
    </citation>
    <scope>NUCLEOTIDE SEQUENCE [LARGE SCALE GENOMIC DNA]</scope>
    <source>
        <strain evidence="3 4">JCM 31316</strain>
    </source>
</reference>
<proteinExistence type="predicted"/>
<dbReference type="EMBL" id="JANUGW010000010">
    <property type="protein sequence ID" value="MCS0583043.1"/>
    <property type="molecule type" value="Genomic_DNA"/>
</dbReference>
<dbReference type="RefSeq" id="WP_258817627.1">
    <property type="nucleotide sequence ID" value="NZ_JANUGW010000010.1"/>
</dbReference>
<evidence type="ECO:0000256" key="1">
    <source>
        <dbReference type="SAM" id="MobiDB-lite"/>
    </source>
</evidence>
<organism evidence="3 4">
    <name type="scientific">Massilia pinisoli</name>
    <dbReference type="NCBI Taxonomy" id="1772194"/>
    <lineage>
        <taxon>Bacteria</taxon>
        <taxon>Pseudomonadati</taxon>
        <taxon>Pseudomonadota</taxon>
        <taxon>Betaproteobacteria</taxon>
        <taxon>Burkholderiales</taxon>
        <taxon>Oxalobacteraceae</taxon>
        <taxon>Telluria group</taxon>
        <taxon>Massilia</taxon>
    </lineage>
</organism>
<evidence type="ECO:0000313" key="3">
    <source>
        <dbReference type="EMBL" id="MCS0583043.1"/>
    </source>
</evidence>
<dbReference type="Proteomes" id="UP001204151">
    <property type="component" value="Unassembled WGS sequence"/>
</dbReference>
<gene>
    <name evidence="3" type="ORF">NX784_15750</name>
</gene>
<keyword evidence="4" id="KW-1185">Reference proteome</keyword>
<evidence type="ECO:0000256" key="2">
    <source>
        <dbReference type="SAM" id="SignalP"/>
    </source>
</evidence>